<accession>X0WYD5</accession>
<comment type="caution">
    <text evidence="1">The sequence shown here is derived from an EMBL/GenBank/DDBJ whole genome shotgun (WGS) entry which is preliminary data.</text>
</comment>
<evidence type="ECO:0000313" key="1">
    <source>
        <dbReference type="EMBL" id="GAG28227.1"/>
    </source>
</evidence>
<dbReference type="AlphaFoldDB" id="X0WYD5"/>
<organism evidence="1">
    <name type="scientific">marine sediment metagenome</name>
    <dbReference type="NCBI Taxonomy" id="412755"/>
    <lineage>
        <taxon>unclassified sequences</taxon>
        <taxon>metagenomes</taxon>
        <taxon>ecological metagenomes</taxon>
    </lineage>
</organism>
<proteinExistence type="predicted"/>
<protein>
    <submittedName>
        <fullName evidence="1">Uncharacterized protein</fullName>
    </submittedName>
</protein>
<sequence>FWKSLLRDAVETNLVAGKDAEKLKDVISTVFWSEEKDRGEEVPVLSPGEKD</sequence>
<dbReference type="EMBL" id="BARS01031249">
    <property type="protein sequence ID" value="GAG28227.1"/>
    <property type="molecule type" value="Genomic_DNA"/>
</dbReference>
<feature type="non-terminal residue" evidence="1">
    <location>
        <position position="1"/>
    </location>
</feature>
<reference evidence="1" key="1">
    <citation type="journal article" date="2014" name="Front. Microbiol.">
        <title>High frequency of phylogenetically diverse reductive dehalogenase-homologous genes in deep subseafloor sedimentary metagenomes.</title>
        <authorList>
            <person name="Kawai M."/>
            <person name="Futagami T."/>
            <person name="Toyoda A."/>
            <person name="Takaki Y."/>
            <person name="Nishi S."/>
            <person name="Hori S."/>
            <person name="Arai W."/>
            <person name="Tsubouchi T."/>
            <person name="Morono Y."/>
            <person name="Uchiyama I."/>
            <person name="Ito T."/>
            <person name="Fujiyama A."/>
            <person name="Inagaki F."/>
            <person name="Takami H."/>
        </authorList>
    </citation>
    <scope>NUCLEOTIDE SEQUENCE</scope>
    <source>
        <strain evidence="1">Expedition CK06-06</strain>
    </source>
</reference>
<gene>
    <name evidence="1" type="ORF">S01H1_48651</name>
</gene>
<name>X0WYD5_9ZZZZ</name>